<dbReference type="AlphaFoldDB" id="A0A0P0XSD7"/>
<evidence type="ECO:0000313" key="2">
    <source>
        <dbReference type="EMBL" id="BAT10151.1"/>
    </source>
</evidence>
<reference evidence="2 3" key="3">
    <citation type="journal article" date="2013" name="Rice">
        <title>Improvement of the Oryza sativa Nipponbare reference genome using next generation sequence and optical map data.</title>
        <authorList>
            <person name="Kawahara Y."/>
            <person name="de la Bastide M."/>
            <person name="Hamilton J.P."/>
            <person name="Kanamori H."/>
            <person name="McCombie W.R."/>
            <person name="Ouyang S."/>
            <person name="Schwartz D.C."/>
            <person name="Tanaka T."/>
            <person name="Wu J."/>
            <person name="Zhou S."/>
            <person name="Childs K.L."/>
            <person name="Davidson R.M."/>
            <person name="Lin H."/>
            <person name="Quesada-Ocampo L."/>
            <person name="Vaillancourt B."/>
            <person name="Sakai H."/>
            <person name="Lee S.S."/>
            <person name="Kim J."/>
            <person name="Numa H."/>
            <person name="Itoh T."/>
            <person name="Buell C.R."/>
            <person name="Matsumoto T."/>
        </authorList>
    </citation>
    <scope>NUCLEOTIDE SEQUENCE [LARGE SCALE GENOMIC DNA]</scope>
    <source>
        <strain evidence="3">cv. Nipponbare</strain>
    </source>
</reference>
<sequence length="219" mass="24486">MEEMTCKCLFATRRAICIASIPSRQCCQINKTSKMQTSLIMLNQSKASSVCSYTSPPKPSVPDKGRSDEDDRQRLNKEQSGQVSRSRHKSTQPTTTRSRMGCSCGGCHRSTPYAHHLTTKTQENVASLHTMAVASSSRWRKLETSRRGRVIEAPDLTNQRTNTSQVEHHRVDSLQGHRGIRTPPPSKTAACNSTTHHHGRSSHSGKNWENGINLHNRRT</sequence>
<evidence type="ECO:0000313" key="3">
    <source>
        <dbReference type="Proteomes" id="UP000059680"/>
    </source>
</evidence>
<accession>A0A0P0XSD7</accession>
<feature type="compositionally biased region" description="Basic and acidic residues" evidence="1">
    <location>
        <begin position="61"/>
        <end position="77"/>
    </location>
</feature>
<dbReference type="PaxDb" id="39947-A0A0P0XSD7"/>
<protein>
    <submittedName>
        <fullName evidence="2">Os10g0184500 protein</fullName>
    </submittedName>
</protein>
<dbReference type="Proteomes" id="UP000059680">
    <property type="component" value="Chromosome 10"/>
</dbReference>
<proteinExistence type="predicted"/>
<reference evidence="3" key="1">
    <citation type="journal article" date="2005" name="Nature">
        <title>The map-based sequence of the rice genome.</title>
        <authorList>
            <consortium name="International rice genome sequencing project (IRGSP)"/>
            <person name="Matsumoto T."/>
            <person name="Wu J."/>
            <person name="Kanamori H."/>
            <person name="Katayose Y."/>
            <person name="Fujisawa M."/>
            <person name="Namiki N."/>
            <person name="Mizuno H."/>
            <person name="Yamamoto K."/>
            <person name="Antonio B.A."/>
            <person name="Baba T."/>
            <person name="Sakata K."/>
            <person name="Nagamura Y."/>
            <person name="Aoki H."/>
            <person name="Arikawa K."/>
            <person name="Arita K."/>
            <person name="Bito T."/>
            <person name="Chiden Y."/>
            <person name="Fujitsuka N."/>
            <person name="Fukunaka R."/>
            <person name="Hamada M."/>
            <person name="Harada C."/>
            <person name="Hayashi A."/>
            <person name="Hijishita S."/>
            <person name="Honda M."/>
            <person name="Hosokawa S."/>
            <person name="Ichikawa Y."/>
            <person name="Idonuma A."/>
            <person name="Iijima M."/>
            <person name="Ikeda M."/>
            <person name="Ikeno M."/>
            <person name="Ito K."/>
            <person name="Ito S."/>
            <person name="Ito T."/>
            <person name="Ito Y."/>
            <person name="Ito Y."/>
            <person name="Iwabuchi A."/>
            <person name="Kamiya K."/>
            <person name="Karasawa W."/>
            <person name="Kurita K."/>
            <person name="Katagiri S."/>
            <person name="Kikuta A."/>
            <person name="Kobayashi H."/>
            <person name="Kobayashi N."/>
            <person name="Machita K."/>
            <person name="Maehara T."/>
            <person name="Masukawa M."/>
            <person name="Mizubayashi T."/>
            <person name="Mukai Y."/>
            <person name="Nagasaki H."/>
            <person name="Nagata Y."/>
            <person name="Naito S."/>
            <person name="Nakashima M."/>
            <person name="Nakama Y."/>
            <person name="Nakamichi Y."/>
            <person name="Nakamura M."/>
            <person name="Meguro A."/>
            <person name="Negishi M."/>
            <person name="Ohta I."/>
            <person name="Ohta T."/>
            <person name="Okamoto M."/>
            <person name="Ono N."/>
            <person name="Saji S."/>
            <person name="Sakaguchi M."/>
            <person name="Sakai K."/>
            <person name="Shibata M."/>
            <person name="Shimokawa T."/>
            <person name="Song J."/>
            <person name="Takazaki Y."/>
            <person name="Terasawa K."/>
            <person name="Tsugane M."/>
            <person name="Tsuji K."/>
            <person name="Ueda S."/>
            <person name="Waki K."/>
            <person name="Yamagata H."/>
            <person name="Yamamoto M."/>
            <person name="Yamamoto S."/>
            <person name="Yamane H."/>
            <person name="Yoshiki S."/>
            <person name="Yoshihara R."/>
            <person name="Yukawa K."/>
            <person name="Zhong H."/>
            <person name="Yano M."/>
            <person name="Yuan Q."/>
            <person name="Ouyang S."/>
            <person name="Liu J."/>
            <person name="Jones K.M."/>
            <person name="Gansberger K."/>
            <person name="Moffat K."/>
            <person name="Hill J."/>
            <person name="Bera J."/>
            <person name="Fadrosh D."/>
            <person name="Jin S."/>
            <person name="Johri S."/>
            <person name="Kim M."/>
            <person name="Overton L."/>
            <person name="Reardon M."/>
            <person name="Tsitrin T."/>
            <person name="Vuong H."/>
            <person name="Weaver B."/>
            <person name="Ciecko A."/>
            <person name="Tallon L."/>
            <person name="Jackson J."/>
            <person name="Pai G."/>
            <person name="Aken S.V."/>
            <person name="Utterback T."/>
            <person name="Reidmuller S."/>
            <person name="Feldblyum T."/>
            <person name="Hsiao J."/>
            <person name="Zismann V."/>
            <person name="Iobst S."/>
            <person name="de Vazeille A.R."/>
            <person name="Buell C.R."/>
            <person name="Ying K."/>
            <person name="Li Y."/>
            <person name="Lu T."/>
            <person name="Huang Y."/>
            <person name="Zhao Q."/>
            <person name="Feng Q."/>
            <person name="Zhang L."/>
            <person name="Zhu J."/>
            <person name="Weng Q."/>
            <person name="Mu J."/>
            <person name="Lu Y."/>
            <person name="Fan D."/>
            <person name="Liu Y."/>
            <person name="Guan J."/>
            <person name="Zhang Y."/>
            <person name="Yu S."/>
            <person name="Liu X."/>
            <person name="Zhang Y."/>
            <person name="Hong G."/>
            <person name="Han B."/>
            <person name="Choisne N."/>
            <person name="Demange N."/>
            <person name="Orjeda G."/>
            <person name="Samain S."/>
            <person name="Cattolico L."/>
            <person name="Pelletier E."/>
            <person name="Couloux A."/>
            <person name="Segurens B."/>
            <person name="Wincker P."/>
            <person name="D'Hont A."/>
            <person name="Scarpelli C."/>
            <person name="Weissenbach J."/>
            <person name="Salanoubat M."/>
            <person name="Quetier F."/>
            <person name="Yu Y."/>
            <person name="Kim H.R."/>
            <person name="Rambo T."/>
            <person name="Currie J."/>
            <person name="Collura K."/>
            <person name="Luo M."/>
            <person name="Yang T."/>
            <person name="Ammiraju J.S.S."/>
            <person name="Engler F."/>
            <person name="Soderlund C."/>
            <person name="Wing R.A."/>
            <person name="Palmer L.E."/>
            <person name="de la Bastide M."/>
            <person name="Spiegel L."/>
            <person name="Nascimento L."/>
            <person name="Zutavern T."/>
            <person name="O'Shaughnessy A."/>
            <person name="Dike S."/>
            <person name="Dedhia N."/>
            <person name="Preston R."/>
            <person name="Balija V."/>
            <person name="McCombie W.R."/>
            <person name="Chow T."/>
            <person name="Chen H."/>
            <person name="Chung M."/>
            <person name="Chen C."/>
            <person name="Shaw J."/>
            <person name="Wu H."/>
            <person name="Hsiao K."/>
            <person name="Chao Y."/>
            <person name="Chu M."/>
            <person name="Cheng C."/>
            <person name="Hour A."/>
            <person name="Lee P."/>
            <person name="Lin S."/>
            <person name="Lin Y."/>
            <person name="Liou J."/>
            <person name="Liu S."/>
            <person name="Hsing Y."/>
            <person name="Raghuvanshi S."/>
            <person name="Mohanty A."/>
            <person name="Bharti A.K."/>
            <person name="Gaur A."/>
            <person name="Gupta V."/>
            <person name="Kumar D."/>
            <person name="Ravi V."/>
            <person name="Vij S."/>
            <person name="Kapur A."/>
            <person name="Khurana P."/>
            <person name="Khurana P."/>
            <person name="Khurana J.P."/>
            <person name="Tyagi A.K."/>
            <person name="Gaikwad K."/>
            <person name="Singh A."/>
            <person name="Dalal V."/>
            <person name="Srivastava S."/>
            <person name="Dixit A."/>
            <person name="Pal A.K."/>
            <person name="Ghazi I.A."/>
            <person name="Yadav M."/>
            <person name="Pandit A."/>
            <person name="Bhargava A."/>
            <person name="Sureshbabu K."/>
            <person name="Batra K."/>
            <person name="Sharma T.R."/>
            <person name="Mohapatra T."/>
            <person name="Singh N.K."/>
            <person name="Messing J."/>
            <person name="Nelson A.B."/>
            <person name="Fuks G."/>
            <person name="Kavchok S."/>
            <person name="Keizer G."/>
            <person name="Linton E."/>
            <person name="Llaca V."/>
            <person name="Song R."/>
            <person name="Tanyolac B."/>
            <person name="Young S."/>
            <person name="Ho-Il K."/>
            <person name="Hahn J.H."/>
            <person name="Sangsakoo G."/>
            <person name="Vanavichit A."/>
            <person name="de Mattos Luiz.A.T."/>
            <person name="Zimmer P.D."/>
            <person name="Malone G."/>
            <person name="Dellagostin O."/>
            <person name="de Oliveira A.C."/>
            <person name="Bevan M."/>
            <person name="Bancroft I."/>
            <person name="Minx P."/>
            <person name="Cordum H."/>
            <person name="Wilson R."/>
            <person name="Cheng Z."/>
            <person name="Jin W."/>
            <person name="Jiang J."/>
            <person name="Leong S.A."/>
            <person name="Iwama H."/>
            <person name="Gojobori T."/>
            <person name="Itoh T."/>
            <person name="Niimura Y."/>
            <person name="Fujii Y."/>
            <person name="Habara T."/>
            <person name="Sakai H."/>
            <person name="Sato Y."/>
            <person name="Wilson G."/>
            <person name="Kumar K."/>
            <person name="McCouch S."/>
            <person name="Juretic N."/>
            <person name="Hoen D."/>
            <person name="Wright S."/>
            <person name="Bruskiewich R."/>
            <person name="Bureau T."/>
            <person name="Miyao A."/>
            <person name="Hirochika H."/>
            <person name="Nishikawa T."/>
            <person name="Kadowaki K."/>
            <person name="Sugiura M."/>
            <person name="Burr B."/>
            <person name="Sasaki T."/>
        </authorList>
    </citation>
    <scope>NUCLEOTIDE SEQUENCE [LARGE SCALE GENOMIC DNA]</scope>
    <source>
        <strain evidence="3">cv. Nipponbare</strain>
    </source>
</reference>
<dbReference type="InParanoid" id="A0A0P0XSD7"/>
<keyword evidence="3" id="KW-1185">Reference proteome</keyword>
<feature type="region of interest" description="Disordered" evidence="1">
    <location>
        <begin position="49"/>
        <end position="101"/>
    </location>
</feature>
<feature type="region of interest" description="Disordered" evidence="1">
    <location>
        <begin position="160"/>
        <end position="219"/>
    </location>
</feature>
<evidence type="ECO:0000256" key="1">
    <source>
        <dbReference type="SAM" id="MobiDB-lite"/>
    </source>
</evidence>
<dbReference type="EMBL" id="AP014966">
    <property type="protein sequence ID" value="BAT10151.1"/>
    <property type="molecule type" value="Genomic_DNA"/>
</dbReference>
<gene>
    <name evidence="2" type="ordered locus">Os10g0184500</name>
    <name evidence="2" type="ORF">OSNPB_100184500</name>
</gene>
<reference evidence="2 3" key="2">
    <citation type="journal article" date="2013" name="Plant Cell Physiol.">
        <title>Rice Annotation Project Database (RAP-DB): an integrative and interactive database for rice genomics.</title>
        <authorList>
            <person name="Sakai H."/>
            <person name="Lee S.S."/>
            <person name="Tanaka T."/>
            <person name="Numa H."/>
            <person name="Kim J."/>
            <person name="Kawahara Y."/>
            <person name="Wakimoto H."/>
            <person name="Yang C.C."/>
            <person name="Iwamoto M."/>
            <person name="Abe T."/>
            <person name="Yamada Y."/>
            <person name="Muto A."/>
            <person name="Inokuchi H."/>
            <person name="Ikemura T."/>
            <person name="Matsumoto T."/>
            <person name="Sasaki T."/>
            <person name="Itoh T."/>
        </authorList>
    </citation>
    <scope>NUCLEOTIDE SEQUENCE [LARGE SCALE GENOMIC DNA]</scope>
    <source>
        <strain evidence="3">cv. Nipponbare</strain>
    </source>
</reference>
<organism evidence="2 3">
    <name type="scientific">Oryza sativa subsp. japonica</name>
    <name type="common">Rice</name>
    <dbReference type="NCBI Taxonomy" id="39947"/>
    <lineage>
        <taxon>Eukaryota</taxon>
        <taxon>Viridiplantae</taxon>
        <taxon>Streptophyta</taxon>
        <taxon>Embryophyta</taxon>
        <taxon>Tracheophyta</taxon>
        <taxon>Spermatophyta</taxon>
        <taxon>Magnoliopsida</taxon>
        <taxon>Liliopsida</taxon>
        <taxon>Poales</taxon>
        <taxon>Poaceae</taxon>
        <taxon>BOP clade</taxon>
        <taxon>Oryzoideae</taxon>
        <taxon>Oryzeae</taxon>
        <taxon>Oryzinae</taxon>
        <taxon>Oryza</taxon>
        <taxon>Oryza sativa</taxon>
    </lineage>
</organism>
<name>A0A0P0XSD7_ORYSJ</name>